<proteinExistence type="inferred from homology"/>
<dbReference type="GO" id="GO:0051082">
    <property type="term" value="F:unfolded protein binding"/>
    <property type="evidence" value="ECO:0000318"/>
    <property type="project" value="GO_Central"/>
</dbReference>
<evidence type="ECO:0008006" key="8">
    <source>
        <dbReference type="Google" id="ProtNLM"/>
    </source>
</evidence>
<dbReference type="Pfam" id="PF01025">
    <property type="entry name" value="GrpE"/>
    <property type="match status" value="1"/>
</dbReference>
<dbReference type="InterPro" id="IPR009012">
    <property type="entry name" value="GrpE_head"/>
</dbReference>
<dbReference type="PaxDb" id="35128-Thaps23278"/>
<dbReference type="GO" id="GO:0000774">
    <property type="term" value="F:adenyl-nucleotide exchange factor activity"/>
    <property type="evidence" value="ECO:0000318"/>
    <property type="project" value="GO_Central"/>
</dbReference>
<evidence type="ECO:0000256" key="3">
    <source>
        <dbReference type="RuleBase" id="RU004478"/>
    </source>
</evidence>
<evidence type="ECO:0000313" key="6">
    <source>
        <dbReference type="EMBL" id="EED91726.1"/>
    </source>
</evidence>
<reference evidence="6 7" key="2">
    <citation type="journal article" date="2008" name="Nature">
        <title>The Phaeodactylum genome reveals the evolutionary history of diatom genomes.</title>
        <authorList>
            <person name="Bowler C."/>
            <person name="Allen A.E."/>
            <person name="Badger J.H."/>
            <person name="Grimwood J."/>
            <person name="Jabbari K."/>
            <person name="Kuo A."/>
            <person name="Maheswari U."/>
            <person name="Martens C."/>
            <person name="Maumus F."/>
            <person name="Otillar R.P."/>
            <person name="Rayko E."/>
            <person name="Salamov A."/>
            <person name="Vandepoele K."/>
            <person name="Beszteri B."/>
            <person name="Gruber A."/>
            <person name="Heijde M."/>
            <person name="Katinka M."/>
            <person name="Mock T."/>
            <person name="Valentin K."/>
            <person name="Verret F."/>
            <person name="Berges J.A."/>
            <person name="Brownlee C."/>
            <person name="Cadoret J.P."/>
            <person name="Chiovitti A."/>
            <person name="Choi C.J."/>
            <person name="Coesel S."/>
            <person name="De Martino A."/>
            <person name="Detter J.C."/>
            <person name="Durkin C."/>
            <person name="Falciatore A."/>
            <person name="Fournet J."/>
            <person name="Haruta M."/>
            <person name="Huysman M.J."/>
            <person name="Jenkins B.D."/>
            <person name="Jiroutova K."/>
            <person name="Jorgensen R.E."/>
            <person name="Joubert Y."/>
            <person name="Kaplan A."/>
            <person name="Kroger N."/>
            <person name="Kroth P.G."/>
            <person name="La Roche J."/>
            <person name="Lindquist E."/>
            <person name="Lommer M."/>
            <person name="Martin-Jezequel V."/>
            <person name="Lopez P.J."/>
            <person name="Lucas S."/>
            <person name="Mangogna M."/>
            <person name="McGinnis K."/>
            <person name="Medlin L.K."/>
            <person name="Montsant A."/>
            <person name="Oudot-Le Secq M.P."/>
            <person name="Napoli C."/>
            <person name="Obornik M."/>
            <person name="Parker M.S."/>
            <person name="Petit J.L."/>
            <person name="Porcel B.M."/>
            <person name="Poulsen N."/>
            <person name="Robison M."/>
            <person name="Rychlewski L."/>
            <person name="Rynearson T.A."/>
            <person name="Schmutz J."/>
            <person name="Shapiro H."/>
            <person name="Siaut M."/>
            <person name="Stanley M."/>
            <person name="Sussman M.R."/>
            <person name="Taylor A.R."/>
            <person name="Vardi A."/>
            <person name="von Dassow P."/>
            <person name="Vyverman W."/>
            <person name="Willis A."/>
            <person name="Wyrwicz L.S."/>
            <person name="Rokhsar D.S."/>
            <person name="Weissenbach J."/>
            <person name="Armbrust E.V."/>
            <person name="Green B.R."/>
            <person name="Van de Peer Y."/>
            <person name="Grigoriev I.V."/>
        </authorList>
    </citation>
    <scope>NUCLEOTIDE SEQUENCE [LARGE SCALE GENOMIC DNA]</scope>
    <source>
        <strain evidence="6 7">CCMP1335</strain>
    </source>
</reference>
<feature type="signal peptide" evidence="5">
    <location>
        <begin position="1"/>
        <end position="17"/>
    </location>
</feature>
<dbReference type="PANTHER" id="PTHR21237:SF40">
    <property type="entry name" value="CELL CYCLE AND APOPTOSIS REGULATOR PROTEIN 2"/>
    <property type="match status" value="1"/>
</dbReference>
<dbReference type="Proteomes" id="UP000001449">
    <property type="component" value="Chromosome 6"/>
</dbReference>
<evidence type="ECO:0000256" key="5">
    <source>
        <dbReference type="SAM" id="SignalP"/>
    </source>
</evidence>
<evidence type="ECO:0000256" key="1">
    <source>
        <dbReference type="ARBA" id="ARBA00009054"/>
    </source>
</evidence>
<dbReference type="Gene3D" id="2.30.22.10">
    <property type="entry name" value="Head domain of nucleotide exchange factor GrpE"/>
    <property type="match status" value="1"/>
</dbReference>
<dbReference type="SUPFAM" id="SSF58014">
    <property type="entry name" value="Coiled-coil domain of nucleotide exchange factor GrpE"/>
    <property type="match status" value="1"/>
</dbReference>
<accession>B8C4H8</accession>
<dbReference type="Gene3D" id="3.90.20.20">
    <property type="match status" value="1"/>
</dbReference>
<dbReference type="OMA" id="MREPSNS"/>
<keyword evidence="2" id="KW-0143">Chaperone</keyword>
<dbReference type="GeneID" id="7446323"/>
<keyword evidence="7" id="KW-1185">Reference proteome</keyword>
<reference evidence="6 7" key="1">
    <citation type="journal article" date="2004" name="Science">
        <title>The genome of the diatom Thalassiosira pseudonana: ecology, evolution, and metabolism.</title>
        <authorList>
            <person name="Armbrust E.V."/>
            <person name="Berges J.A."/>
            <person name="Bowler C."/>
            <person name="Green B.R."/>
            <person name="Martinez D."/>
            <person name="Putnam N.H."/>
            <person name="Zhou S."/>
            <person name="Allen A.E."/>
            <person name="Apt K.E."/>
            <person name="Bechner M."/>
            <person name="Brzezinski M.A."/>
            <person name="Chaal B.K."/>
            <person name="Chiovitti A."/>
            <person name="Davis A.K."/>
            <person name="Demarest M.S."/>
            <person name="Detter J.C."/>
            <person name="Glavina T."/>
            <person name="Goodstein D."/>
            <person name="Hadi M.Z."/>
            <person name="Hellsten U."/>
            <person name="Hildebrand M."/>
            <person name="Jenkins B.D."/>
            <person name="Jurka J."/>
            <person name="Kapitonov V.V."/>
            <person name="Kroger N."/>
            <person name="Lau W.W."/>
            <person name="Lane T.W."/>
            <person name="Larimer F.W."/>
            <person name="Lippmeier J.C."/>
            <person name="Lucas S."/>
            <person name="Medina M."/>
            <person name="Montsant A."/>
            <person name="Obornik M."/>
            <person name="Parker M.S."/>
            <person name="Palenik B."/>
            <person name="Pazour G.J."/>
            <person name="Richardson P.M."/>
            <person name="Rynearson T.A."/>
            <person name="Saito M.A."/>
            <person name="Schwartz D.C."/>
            <person name="Thamatrakoln K."/>
            <person name="Valentin K."/>
            <person name="Vardi A."/>
            <person name="Wilkerson F.P."/>
            <person name="Rokhsar D.S."/>
        </authorList>
    </citation>
    <scope>NUCLEOTIDE SEQUENCE [LARGE SCALE GENOMIC DNA]</scope>
    <source>
        <strain evidence="6 7">CCMP1335</strain>
    </source>
</reference>
<dbReference type="EMBL" id="CM000643">
    <property type="protein sequence ID" value="EED91726.1"/>
    <property type="molecule type" value="Genomic_DNA"/>
</dbReference>
<dbReference type="KEGG" id="tps:THAPSDRAFT_23278"/>
<evidence type="ECO:0000313" key="7">
    <source>
        <dbReference type="Proteomes" id="UP000001449"/>
    </source>
</evidence>
<feature type="chain" id="PRO_5002866293" description="GrpE protein homolog" evidence="5">
    <location>
        <begin position="18"/>
        <end position="253"/>
    </location>
</feature>
<comment type="similarity">
    <text evidence="1 3">Belongs to the GrpE family.</text>
</comment>
<dbReference type="HAMAP" id="MF_01151">
    <property type="entry name" value="GrpE"/>
    <property type="match status" value="1"/>
</dbReference>
<dbReference type="GO" id="GO:0006457">
    <property type="term" value="P:protein folding"/>
    <property type="evidence" value="ECO:0007669"/>
    <property type="project" value="InterPro"/>
</dbReference>
<feature type="region of interest" description="Disordered" evidence="4">
    <location>
        <begin position="53"/>
        <end position="72"/>
    </location>
</feature>
<dbReference type="PANTHER" id="PTHR21237">
    <property type="entry name" value="GRPE PROTEIN"/>
    <property type="match status" value="1"/>
</dbReference>
<dbReference type="InterPro" id="IPR000740">
    <property type="entry name" value="GrpE"/>
</dbReference>
<dbReference type="RefSeq" id="XP_002291619.1">
    <property type="nucleotide sequence ID" value="XM_002291583.1"/>
</dbReference>
<dbReference type="GO" id="GO:0042803">
    <property type="term" value="F:protein homodimerization activity"/>
    <property type="evidence" value="ECO:0007669"/>
    <property type="project" value="InterPro"/>
</dbReference>
<dbReference type="InParanoid" id="B8C4H8"/>
<dbReference type="PRINTS" id="PR00773">
    <property type="entry name" value="GRPEPROTEIN"/>
</dbReference>
<dbReference type="HOGENOM" id="CLU_1100381_0_0_1"/>
<protein>
    <recommendedName>
        <fullName evidence="8">GrpE protein homolog</fullName>
    </recommendedName>
</protein>
<organism evidence="6 7">
    <name type="scientific">Thalassiosira pseudonana</name>
    <name type="common">Marine diatom</name>
    <name type="synonym">Cyclotella nana</name>
    <dbReference type="NCBI Taxonomy" id="35128"/>
    <lineage>
        <taxon>Eukaryota</taxon>
        <taxon>Sar</taxon>
        <taxon>Stramenopiles</taxon>
        <taxon>Ochrophyta</taxon>
        <taxon>Bacillariophyta</taxon>
        <taxon>Coscinodiscophyceae</taxon>
        <taxon>Thalassiosirophycidae</taxon>
        <taxon>Thalassiosirales</taxon>
        <taxon>Thalassiosiraceae</taxon>
        <taxon>Thalassiosira</taxon>
    </lineage>
</organism>
<gene>
    <name evidence="6" type="ORF">THAPSDRAFT_23278</name>
</gene>
<sequence length="253" mass="28179">MLTRQLLLMTSFASIDAFLTPPFQVSKASINTSRQPEPQQSRLTSLYADADANAEEGEQPPASEATDAALPSEDMSDILNSPAFLQRKVDVLKSDISAIQTEIDEANTLYLAAKEEWGPKFDKINDESRLMQERFAREGSQEARVANIDVVSKMVNLIDTYDRAFQSIDASTDEEIEIVNAYKATYDLILNSFQELNVTKVETVGAEFDYENHQAIMSMPSDEFEEGMVCQEMAPGWRCGEDLIRPAMVVVAA</sequence>
<dbReference type="GO" id="GO:0051087">
    <property type="term" value="F:protein-folding chaperone binding"/>
    <property type="evidence" value="ECO:0007669"/>
    <property type="project" value="InterPro"/>
</dbReference>
<dbReference type="InterPro" id="IPR013805">
    <property type="entry name" value="GrpE_CC"/>
</dbReference>
<evidence type="ECO:0000256" key="2">
    <source>
        <dbReference type="ARBA" id="ARBA00023186"/>
    </source>
</evidence>
<dbReference type="SUPFAM" id="SSF51064">
    <property type="entry name" value="Head domain of nucleotide exchange factor GrpE"/>
    <property type="match status" value="1"/>
</dbReference>
<dbReference type="AlphaFoldDB" id="B8C4H8"/>
<name>B8C4H8_THAPS</name>
<dbReference type="eggNOG" id="KOG3003">
    <property type="taxonomic scope" value="Eukaryota"/>
</dbReference>
<keyword evidence="5" id="KW-0732">Signal</keyword>
<evidence type="ECO:0000256" key="4">
    <source>
        <dbReference type="SAM" id="MobiDB-lite"/>
    </source>
</evidence>
<dbReference type="STRING" id="35128.B8C4H8"/>